<evidence type="ECO:0000256" key="1">
    <source>
        <dbReference type="SAM" id="Phobius"/>
    </source>
</evidence>
<evidence type="ECO:0000313" key="2">
    <source>
        <dbReference type="EMBL" id="SFN05465.1"/>
    </source>
</evidence>
<keyword evidence="1" id="KW-0472">Membrane</keyword>
<evidence type="ECO:0000313" key="3">
    <source>
        <dbReference type="Proteomes" id="UP000199149"/>
    </source>
</evidence>
<keyword evidence="3" id="KW-1185">Reference proteome</keyword>
<name>A0A1I4VW82_9FLAO</name>
<organism evidence="2 3">
    <name type="scientific">Algoriella xinjiangensis</name>
    <dbReference type="NCBI Taxonomy" id="684065"/>
    <lineage>
        <taxon>Bacteria</taxon>
        <taxon>Pseudomonadati</taxon>
        <taxon>Bacteroidota</taxon>
        <taxon>Flavobacteriia</taxon>
        <taxon>Flavobacteriales</taxon>
        <taxon>Weeksellaceae</taxon>
        <taxon>Algoriella</taxon>
    </lineage>
</organism>
<dbReference type="Proteomes" id="UP000199149">
    <property type="component" value="Unassembled WGS sequence"/>
</dbReference>
<dbReference type="AlphaFoldDB" id="A0A1I4VW82"/>
<dbReference type="EMBL" id="FOUZ01000006">
    <property type="protein sequence ID" value="SFN05465.1"/>
    <property type="molecule type" value="Genomic_DNA"/>
</dbReference>
<dbReference type="OrthoDB" id="1447681at2"/>
<keyword evidence="1" id="KW-0812">Transmembrane</keyword>
<gene>
    <name evidence="2" type="ORF">SAMN05421738_10616</name>
</gene>
<dbReference type="RefSeq" id="WP_092907782.1">
    <property type="nucleotide sequence ID" value="NZ_FOUZ01000006.1"/>
</dbReference>
<accession>A0A1I4VW82</accession>
<reference evidence="3" key="1">
    <citation type="submission" date="2016-10" db="EMBL/GenBank/DDBJ databases">
        <authorList>
            <person name="Varghese N."/>
            <person name="Submissions S."/>
        </authorList>
    </citation>
    <scope>NUCLEOTIDE SEQUENCE [LARGE SCALE GENOMIC DNA]</scope>
    <source>
        <strain evidence="3">XJ109</strain>
    </source>
</reference>
<proteinExistence type="predicted"/>
<keyword evidence="1" id="KW-1133">Transmembrane helix</keyword>
<feature type="transmembrane region" description="Helical" evidence="1">
    <location>
        <begin position="6"/>
        <end position="36"/>
    </location>
</feature>
<protein>
    <submittedName>
        <fullName evidence="2">Uncharacterized protein</fullName>
    </submittedName>
</protein>
<sequence length="68" mass="7730">MIQFLGFLLFLVVALCGFWGIIFFATMAISWIPFWVANTRKEKAGIITAEDPRPILPNQEGITVLFKK</sequence>